<feature type="compositionally biased region" description="Basic and acidic residues" evidence="3">
    <location>
        <begin position="190"/>
        <end position="200"/>
    </location>
</feature>
<dbReference type="Pfam" id="PF13692">
    <property type="entry name" value="Glyco_trans_1_4"/>
    <property type="match status" value="1"/>
</dbReference>
<keyword evidence="6" id="KW-1185">Reference proteome</keyword>
<feature type="domain" description="Glycosyltransferase subfamily 4-like N-terminal" evidence="4">
    <location>
        <begin position="14"/>
        <end position="175"/>
    </location>
</feature>
<evidence type="ECO:0000256" key="2">
    <source>
        <dbReference type="ARBA" id="ARBA00022679"/>
    </source>
</evidence>
<protein>
    <submittedName>
        <fullName evidence="5">Phosphatidyl-myo-inositol mannosyltransferase</fullName>
    </submittedName>
</protein>
<feature type="region of interest" description="Disordered" evidence="3">
    <location>
        <begin position="179"/>
        <end position="200"/>
    </location>
</feature>
<dbReference type="GO" id="GO:0016757">
    <property type="term" value="F:glycosyltransferase activity"/>
    <property type="evidence" value="ECO:0007669"/>
    <property type="project" value="UniProtKB-KW"/>
</dbReference>
<evidence type="ECO:0000259" key="4">
    <source>
        <dbReference type="Pfam" id="PF13439"/>
    </source>
</evidence>
<sequence>MRIGLVCPYDLSRPGGVQAQVLGLAEGLLERGYDVSVLGPGQLPGPAPGHVVSAGPSRAVRANGSVAHLAVGPSVPRRVERWLERARPDVVHVHEPATPGLAVTAVRRARAAGLPVVATFHASRPVGRAARAGGPLVRRVLGPLAVTSAVSRQAWRVAHEQYHLDPVIVPNALDVGSYRRPDPLQAQGGDPHDAPQGDRRPTVLFLGRRDEPRKGLPVLVEALPELRALVPGLRVVLAGPGRVTVAGADDVGEVDESGKRALLHTSDVLVAPHTGRESFGIVLAEAMAAGTPVVASDLLAFRDVLGDAGLLVPPRDASALARAVASVLTDPALAADLRRRGARRVQRFDWPVVVDRWEELYDGSVSGARRAGS</sequence>
<keyword evidence="2" id="KW-0808">Transferase</keyword>
<evidence type="ECO:0000256" key="1">
    <source>
        <dbReference type="ARBA" id="ARBA00022676"/>
    </source>
</evidence>
<proteinExistence type="predicted"/>
<dbReference type="SUPFAM" id="SSF53756">
    <property type="entry name" value="UDP-Glycosyltransferase/glycogen phosphorylase"/>
    <property type="match status" value="1"/>
</dbReference>
<comment type="caution">
    <text evidence="5">The sequence shown here is derived from an EMBL/GenBank/DDBJ whole genome shotgun (WGS) entry which is preliminary data.</text>
</comment>
<name>A0ABQ2FA69_9MICO</name>
<dbReference type="Pfam" id="PF13439">
    <property type="entry name" value="Glyco_transf_4"/>
    <property type="match status" value="1"/>
</dbReference>
<organism evidence="5 6">
    <name type="scientific">Ornithinimicrobium pekingense</name>
    <dbReference type="NCBI Taxonomy" id="384677"/>
    <lineage>
        <taxon>Bacteria</taxon>
        <taxon>Bacillati</taxon>
        <taxon>Actinomycetota</taxon>
        <taxon>Actinomycetes</taxon>
        <taxon>Micrococcales</taxon>
        <taxon>Ornithinimicrobiaceae</taxon>
        <taxon>Ornithinimicrobium</taxon>
    </lineage>
</organism>
<keyword evidence="1 5" id="KW-0328">Glycosyltransferase</keyword>
<dbReference type="Proteomes" id="UP000662111">
    <property type="component" value="Unassembled WGS sequence"/>
</dbReference>
<dbReference type="EMBL" id="BMLB01000005">
    <property type="protein sequence ID" value="GGK76410.1"/>
    <property type="molecule type" value="Genomic_DNA"/>
</dbReference>
<dbReference type="CDD" id="cd03801">
    <property type="entry name" value="GT4_PimA-like"/>
    <property type="match status" value="1"/>
</dbReference>
<dbReference type="InterPro" id="IPR028098">
    <property type="entry name" value="Glyco_trans_4-like_N"/>
</dbReference>
<dbReference type="Gene3D" id="3.40.50.2000">
    <property type="entry name" value="Glycogen Phosphorylase B"/>
    <property type="match status" value="2"/>
</dbReference>
<gene>
    <name evidence="5" type="primary">pimA</name>
    <name evidence="5" type="ORF">GCM10011509_26290</name>
</gene>
<dbReference type="PANTHER" id="PTHR12526:SF613">
    <property type="entry name" value="PHOSPHATIDYL-MYO-INOSITOL MANNOSYLTRANSFERASE"/>
    <property type="match status" value="1"/>
</dbReference>
<evidence type="ECO:0000313" key="6">
    <source>
        <dbReference type="Proteomes" id="UP000662111"/>
    </source>
</evidence>
<evidence type="ECO:0000313" key="5">
    <source>
        <dbReference type="EMBL" id="GGK76410.1"/>
    </source>
</evidence>
<reference evidence="6" key="1">
    <citation type="journal article" date="2019" name="Int. J. Syst. Evol. Microbiol.">
        <title>The Global Catalogue of Microorganisms (GCM) 10K type strain sequencing project: providing services to taxonomists for standard genome sequencing and annotation.</title>
        <authorList>
            <consortium name="The Broad Institute Genomics Platform"/>
            <consortium name="The Broad Institute Genome Sequencing Center for Infectious Disease"/>
            <person name="Wu L."/>
            <person name="Ma J."/>
        </authorList>
    </citation>
    <scope>NUCLEOTIDE SEQUENCE [LARGE SCALE GENOMIC DNA]</scope>
    <source>
        <strain evidence="6">CGMCC 1.5362</strain>
    </source>
</reference>
<accession>A0ABQ2FA69</accession>
<dbReference type="RefSeq" id="WP_022921631.1">
    <property type="nucleotide sequence ID" value="NZ_BMLB01000005.1"/>
</dbReference>
<evidence type="ECO:0000256" key="3">
    <source>
        <dbReference type="SAM" id="MobiDB-lite"/>
    </source>
</evidence>
<dbReference type="PANTHER" id="PTHR12526">
    <property type="entry name" value="GLYCOSYLTRANSFERASE"/>
    <property type="match status" value="1"/>
</dbReference>